<evidence type="ECO:0000256" key="1">
    <source>
        <dbReference type="SAM" id="MobiDB-lite"/>
    </source>
</evidence>
<reference evidence="2 3" key="1">
    <citation type="submission" date="2023-09" db="EMBL/GenBank/DDBJ databases">
        <title>Genomes of two closely related lineages of the louse Polyplax serrata with different host specificities.</title>
        <authorList>
            <person name="Martinu J."/>
            <person name="Tarabai H."/>
            <person name="Stefka J."/>
            <person name="Hypsa V."/>
        </authorList>
    </citation>
    <scope>NUCLEOTIDE SEQUENCE [LARGE SCALE GENOMIC DNA]</scope>
    <source>
        <strain evidence="2">98ZLc_SE</strain>
    </source>
</reference>
<feature type="compositionally biased region" description="Polar residues" evidence="1">
    <location>
        <begin position="53"/>
        <end position="62"/>
    </location>
</feature>
<dbReference type="EMBL" id="JAWJWF010000001">
    <property type="protein sequence ID" value="KAK6640254.1"/>
    <property type="molecule type" value="Genomic_DNA"/>
</dbReference>
<evidence type="ECO:0000313" key="2">
    <source>
        <dbReference type="EMBL" id="KAK6640254.1"/>
    </source>
</evidence>
<dbReference type="Proteomes" id="UP001359485">
    <property type="component" value="Unassembled WGS sequence"/>
</dbReference>
<name>A0ABR1BDZ3_POLSC</name>
<evidence type="ECO:0000313" key="3">
    <source>
        <dbReference type="Proteomes" id="UP001359485"/>
    </source>
</evidence>
<protein>
    <submittedName>
        <fullName evidence="2">Uncharacterized protein</fullName>
    </submittedName>
</protein>
<gene>
    <name evidence="2" type="ORF">RUM44_011940</name>
</gene>
<proteinExistence type="predicted"/>
<organism evidence="2 3">
    <name type="scientific">Polyplax serrata</name>
    <name type="common">Common mouse louse</name>
    <dbReference type="NCBI Taxonomy" id="468196"/>
    <lineage>
        <taxon>Eukaryota</taxon>
        <taxon>Metazoa</taxon>
        <taxon>Ecdysozoa</taxon>
        <taxon>Arthropoda</taxon>
        <taxon>Hexapoda</taxon>
        <taxon>Insecta</taxon>
        <taxon>Pterygota</taxon>
        <taxon>Neoptera</taxon>
        <taxon>Paraneoptera</taxon>
        <taxon>Psocodea</taxon>
        <taxon>Troctomorpha</taxon>
        <taxon>Phthiraptera</taxon>
        <taxon>Anoplura</taxon>
        <taxon>Polyplacidae</taxon>
        <taxon>Polyplax</taxon>
    </lineage>
</organism>
<keyword evidence="3" id="KW-1185">Reference proteome</keyword>
<feature type="region of interest" description="Disordered" evidence="1">
    <location>
        <begin position="21"/>
        <end position="62"/>
    </location>
</feature>
<accession>A0ABR1BDZ3</accession>
<comment type="caution">
    <text evidence="2">The sequence shown here is derived from an EMBL/GenBank/DDBJ whole genome shotgun (WGS) entry which is preliminary data.</text>
</comment>
<sequence length="77" mass="8809">MAATQVSELFQLSPGMLWQEEAKGARTQRNRMSRVAVKEDEDEKKKEKKEDGNSINKAQNKINSQMKLNGVAKWKIC</sequence>
<feature type="compositionally biased region" description="Basic and acidic residues" evidence="1">
    <location>
        <begin position="43"/>
        <end position="52"/>
    </location>
</feature>